<name>A0A225NI25_9RHOB</name>
<dbReference type="OrthoDB" id="9809543at2"/>
<feature type="transmembrane region" description="Helical" evidence="1">
    <location>
        <begin position="243"/>
        <end position="272"/>
    </location>
</feature>
<dbReference type="AlphaFoldDB" id="A0A225NI25"/>
<proteinExistence type="predicted"/>
<sequence>MTNTIGNPLSWTAQAVGATGSHLADTAGELGGHLDDSPPRVQLLTRDDIRHALQAGWEDMTALRADALTLVAVYPLIGITLIAMSFNAGLIPLIVPLITGFALLGPVAAVGLEEMSRRREQGLDPRWSDAFAVMRAPSFGAIAVLGLYLAGTMLVWMLLAAQIYGATLGPEPPASIGAFLTAAFTTWAGWKMVVIGVVAGAVLAFVVLAISVVSFPLLLDRKVGLPVAVVTSIRVTQQNPGVILGWGAIVITLLVLGSIPFLLGLVVVLPLLGHSTWHLYRRAVG</sequence>
<evidence type="ECO:0000313" key="3">
    <source>
        <dbReference type="Proteomes" id="UP000215377"/>
    </source>
</evidence>
<comment type="caution">
    <text evidence="2">The sequence shown here is derived from an EMBL/GenBank/DDBJ whole genome shotgun (WGS) entry which is preliminary data.</text>
</comment>
<keyword evidence="3" id="KW-1185">Reference proteome</keyword>
<keyword evidence="1" id="KW-0812">Transmembrane</keyword>
<dbReference type="RefSeq" id="WP_088650224.1">
    <property type="nucleotide sequence ID" value="NZ_AQQR01000004.1"/>
</dbReference>
<keyword evidence="1" id="KW-1133">Transmembrane helix</keyword>
<keyword evidence="1" id="KW-0472">Membrane</keyword>
<dbReference type="Pfam" id="PF09955">
    <property type="entry name" value="DUF2189"/>
    <property type="match status" value="1"/>
</dbReference>
<feature type="transmembrane region" description="Helical" evidence="1">
    <location>
        <begin position="67"/>
        <end position="84"/>
    </location>
</feature>
<dbReference type="InterPro" id="IPR018692">
    <property type="entry name" value="DUF2189"/>
</dbReference>
<feature type="transmembrane region" description="Helical" evidence="1">
    <location>
        <begin position="173"/>
        <end position="190"/>
    </location>
</feature>
<protein>
    <submittedName>
        <fullName evidence="2">Cytochrome c oxidase subunit I</fullName>
    </submittedName>
</protein>
<reference evidence="2 3" key="1">
    <citation type="submission" date="2013-04" db="EMBL/GenBank/DDBJ databases">
        <title>Oceanicola sp. 22II1-22F33 Genome Sequencing.</title>
        <authorList>
            <person name="Lai Q."/>
            <person name="Li G."/>
            <person name="Shao Z."/>
        </authorList>
    </citation>
    <scope>NUCLEOTIDE SEQUENCE [LARGE SCALE GENOMIC DNA]</scope>
    <source>
        <strain evidence="2 3">22II1-22F33</strain>
    </source>
</reference>
<feature type="transmembrane region" description="Helical" evidence="1">
    <location>
        <begin position="133"/>
        <end position="161"/>
    </location>
</feature>
<organism evidence="2 3">
    <name type="scientific">Marinibacterium profundimaris</name>
    <dbReference type="NCBI Taxonomy" id="1679460"/>
    <lineage>
        <taxon>Bacteria</taxon>
        <taxon>Pseudomonadati</taxon>
        <taxon>Pseudomonadota</taxon>
        <taxon>Alphaproteobacteria</taxon>
        <taxon>Rhodobacterales</taxon>
        <taxon>Paracoccaceae</taxon>
        <taxon>Marinibacterium</taxon>
    </lineage>
</organism>
<feature type="transmembrane region" description="Helical" evidence="1">
    <location>
        <begin position="197"/>
        <end position="219"/>
    </location>
</feature>
<dbReference type="Proteomes" id="UP000215377">
    <property type="component" value="Unassembled WGS sequence"/>
</dbReference>
<gene>
    <name evidence="2" type="ORF">ATO3_12640</name>
</gene>
<dbReference type="EMBL" id="AQQR01000004">
    <property type="protein sequence ID" value="OWU73502.1"/>
    <property type="molecule type" value="Genomic_DNA"/>
</dbReference>
<evidence type="ECO:0000256" key="1">
    <source>
        <dbReference type="SAM" id="Phobius"/>
    </source>
</evidence>
<feature type="transmembrane region" description="Helical" evidence="1">
    <location>
        <begin position="90"/>
        <end position="112"/>
    </location>
</feature>
<evidence type="ECO:0000313" key="2">
    <source>
        <dbReference type="EMBL" id="OWU73502.1"/>
    </source>
</evidence>
<accession>A0A225NI25</accession>